<name>A0A1G5ZDK5_9HYPH</name>
<dbReference type="Gene3D" id="3.40.47.10">
    <property type="match status" value="1"/>
</dbReference>
<dbReference type="Pfam" id="PF00108">
    <property type="entry name" value="Thiolase_N"/>
    <property type="match status" value="1"/>
</dbReference>
<feature type="domain" description="Thiolase N-terminal" evidence="1">
    <location>
        <begin position="22"/>
        <end position="227"/>
    </location>
</feature>
<protein>
    <submittedName>
        <fullName evidence="3">Acetyl-CoA C-acetyltransferase</fullName>
    </submittedName>
</protein>
<sequence length="389" mass="41159">MGKAQMIGWAHSNFGKSGAPDTETLMAEVVGPALNHAGVGSADVDGIFVGVYNNGFSRQDFQAALVGMSHHGLAATPAVRFENACATGSAALFGALDFIEAGRGRIALVIGAEKMTGLPSSEVGDVLMSGCYRKEEADVEGGFAGVFGRIAQAYFQRHGDRSEELAMIAAKNHRNGVANPVAHMRKDLGFEFCNTVSERNPYVAAPLRRTDCSLVSDGAVAIVIADEETAAHMSRAIAFRARSHANDVMALSRRDPTAFDGARRAWATALDTSMLTMDDLDLVETHDCFTIAELIEYEAMGLALRGQGFRIVREGVAERSGRLPVNPSGGLKARGHPLGATGVSMHVMVAQQLMNEAGGMQVPDASLAGVFNMGGAAVTNYVSILERVR</sequence>
<dbReference type="EMBL" id="FMXM01000017">
    <property type="protein sequence ID" value="SDA92567.1"/>
    <property type="molecule type" value="Genomic_DNA"/>
</dbReference>
<dbReference type="PANTHER" id="PTHR42870">
    <property type="entry name" value="ACETYL-COA C-ACETYLTRANSFERASE"/>
    <property type="match status" value="1"/>
</dbReference>
<dbReference type="Pfam" id="PF22691">
    <property type="entry name" value="Thiolase_C_1"/>
    <property type="match status" value="1"/>
</dbReference>
<dbReference type="PIRSF" id="PIRSF000429">
    <property type="entry name" value="Ac-CoA_Ac_transf"/>
    <property type="match status" value="1"/>
</dbReference>
<dbReference type="STRING" id="1165689.SAMN02927914_04759"/>
<dbReference type="InterPro" id="IPR055140">
    <property type="entry name" value="Thiolase_C_2"/>
</dbReference>
<dbReference type="NCBIfam" id="NF005704">
    <property type="entry name" value="PRK07516.1"/>
    <property type="match status" value="1"/>
</dbReference>
<organism evidence="3 4">
    <name type="scientific">Mesorhizobium qingshengii</name>
    <dbReference type="NCBI Taxonomy" id="1165689"/>
    <lineage>
        <taxon>Bacteria</taxon>
        <taxon>Pseudomonadati</taxon>
        <taxon>Pseudomonadota</taxon>
        <taxon>Alphaproteobacteria</taxon>
        <taxon>Hyphomicrobiales</taxon>
        <taxon>Phyllobacteriaceae</taxon>
        <taxon>Mesorhizobium</taxon>
    </lineage>
</organism>
<dbReference type="OrthoDB" id="9790314at2"/>
<dbReference type="SUPFAM" id="SSF53901">
    <property type="entry name" value="Thiolase-like"/>
    <property type="match status" value="1"/>
</dbReference>
<proteinExistence type="predicted"/>
<evidence type="ECO:0000313" key="4">
    <source>
        <dbReference type="Proteomes" id="UP000198588"/>
    </source>
</evidence>
<evidence type="ECO:0000259" key="1">
    <source>
        <dbReference type="Pfam" id="PF00108"/>
    </source>
</evidence>
<accession>A0A1G5ZDK5</accession>
<dbReference type="AlphaFoldDB" id="A0A1G5ZDK5"/>
<dbReference type="Proteomes" id="UP000198588">
    <property type="component" value="Unassembled WGS sequence"/>
</dbReference>
<dbReference type="CDD" id="cd00829">
    <property type="entry name" value="SCP-x_thiolase"/>
    <property type="match status" value="1"/>
</dbReference>
<dbReference type="GO" id="GO:0003988">
    <property type="term" value="F:acetyl-CoA C-acyltransferase activity"/>
    <property type="evidence" value="ECO:0007669"/>
    <property type="project" value="UniProtKB-ARBA"/>
</dbReference>
<dbReference type="InterPro" id="IPR002155">
    <property type="entry name" value="Thiolase"/>
</dbReference>
<dbReference type="InterPro" id="IPR020616">
    <property type="entry name" value="Thiolase_N"/>
</dbReference>
<evidence type="ECO:0000259" key="2">
    <source>
        <dbReference type="Pfam" id="PF22691"/>
    </source>
</evidence>
<keyword evidence="3" id="KW-0808">Transferase</keyword>
<gene>
    <name evidence="3" type="ORF">SAMN02927914_04759</name>
</gene>
<reference evidence="3 4" key="1">
    <citation type="submission" date="2016-10" db="EMBL/GenBank/DDBJ databases">
        <authorList>
            <person name="de Groot N.N."/>
        </authorList>
    </citation>
    <scope>NUCLEOTIDE SEQUENCE [LARGE SCALE GENOMIC DNA]</scope>
    <source>
        <strain evidence="3 4">CGMCC 1.12097</strain>
    </source>
</reference>
<dbReference type="InterPro" id="IPR016039">
    <property type="entry name" value="Thiolase-like"/>
</dbReference>
<evidence type="ECO:0000313" key="3">
    <source>
        <dbReference type="EMBL" id="SDA92567.1"/>
    </source>
</evidence>
<dbReference type="RefSeq" id="WP_091583028.1">
    <property type="nucleotide sequence ID" value="NZ_FMXM01000017.1"/>
</dbReference>
<dbReference type="PANTHER" id="PTHR42870:SF1">
    <property type="entry name" value="NON-SPECIFIC LIPID-TRANSFER PROTEIN-LIKE 2"/>
    <property type="match status" value="1"/>
</dbReference>
<feature type="domain" description="Thiolase C-terminal" evidence="2">
    <location>
        <begin position="247"/>
        <end position="387"/>
    </location>
</feature>